<dbReference type="RefSeq" id="WP_167677684.1">
    <property type="nucleotide sequence ID" value="NZ_CP050313.1"/>
</dbReference>
<keyword evidence="2" id="KW-0808">Transferase</keyword>
<sequence length="200" mass="22281">MTTDQIFAYFQNTKNRDTRDDLVFAVSKMKHASVAIDCGCGAGSDILYLRKQGFTVYAFDIESQAISICEERFGVDDKVILTKDSFTSFNYPSASLINADASLFFCRQEDFDNVWANISGALVQNGIFCGSFLGPEDSMASGDINKGAYWPDVLVFQEHALKALFDGFNILKFTEHRVSGKLSNGSPTFWHIYSVVAQRI</sequence>
<dbReference type="GO" id="GO:0032259">
    <property type="term" value="P:methylation"/>
    <property type="evidence" value="ECO:0007669"/>
    <property type="project" value="UniProtKB-KW"/>
</dbReference>
<proteinExistence type="predicted"/>
<dbReference type="AlphaFoldDB" id="A0A6G9QLG6"/>
<organism evidence="2 3">
    <name type="scientific">Shewanella aestuarii</name>
    <dbReference type="NCBI Taxonomy" id="1028752"/>
    <lineage>
        <taxon>Bacteria</taxon>
        <taxon>Pseudomonadati</taxon>
        <taxon>Pseudomonadota</taxon>
        <taxon>Gammaproteobacteria</taxon>
        <taxon>Alteromonadales</taxon>
        <taxon>Shewanellaceae</taxon>
        <taxon>Shewanella</taxon>
    </lineage>
</organism>
<dbReference type="Gene3D" id="3.40.50.150">
    <property type="entry name" value="Vaccinia Virus protein VP39"/>
    <property type="match status" value="1"/>
</dbReference>
<dbReference type="GO" id="GO:0008168">
    <property type="term" value="F:methyltransferase activity"/>
    <property type="evidence" value="ECO:0007669"/>
    <property type="project" value="UniProtKB-KW"/>
</dbReference>
<protein>
    <submittedName>
        <fullName evidence="2">Class I SAM-dependent methyltransferase</fullName>
    </submittedName>
</protein>
<name>A0A6G9QLG6_9GAMM</name>
<evidence type="ECO:0000259" key="1">
    <source>
        <dbReference type="Pfam" id="PF13649"/>
    </source>
</evidence>
<keyword evidence="2" id="KW-0489">Methyltransferase</keyword>
<dbReference type="Pfam" id="PF13649">
    <property type="entry name" value="Methyltransf_25"/>
    <property type="match status" value="1"/>
</dbReference>
<dbReference type="SUPFAM" id="SSF53335">
    <property type="entry name" value="S-adenosyl-L-methionine-dependent methyltransferases"/>
    <property type="match status" value="1"/>
</dbReference>
<dbReference type="InterPro" id="IPR029063">
    <property type="entry name" value="SAM-dependent_MTases_sf"/>
</dbReference>
<evidence type="ECO:0000313" key="2">
    <source>
        <dbReference type="EMBL" id="QIR14681.1"/>
    </source>
</evidence>
<evidence type="ECO:0000313" key="3">
    <source>
        <dbReference type="Proteomes" id="UP000502608"/>
    </source>
</evidence>
<dbReference type="InterPro" id="IPR041698">
    <property type="entry name" value="Methyltransf_25"/>
</dbReference>
<gene>
    <name evidence="2" type="ORF">HBH39_09460</name>
</gene>
<dbReference type="Proteomes" id="UP000502608">
    <property type="component" value="Chromosome"/>
</dbReference>
<feature type="domain" description="Methyltransferase" evidence="1">
    <location>
        <begin position="36"/>
        <end position="126"/>
    </location>
</feature>
<reference evidence="2 3" key="1">
    <citation type="submission" date="2020-03" db="EMBL/GenBank/DDBJ databases">
        <title>Complete genome sequence of Shewanella sp.</title>
        <authorList>
            <person name="Kim Y.-S."/>
            <person name="Kim S.-J."/>
            <person name="Jung H.-K."/>
            <person name="Kim K.-H."/>
        </authorList>
    </citation>
    <scope>NUCLEOTIDE SEQUENCE [LARGE SCALE GENOMIC DNA]</scope>
    <source>
        <strain evidence="2 3">PN3F2</strain>
    </source>
</reference>
<accession>A0A6G9QLG6</accession>
<dbReference type="EMBL" id="CP050313">
    <property type="protein sequence ID" value="QIR14681.1"/>
    <property type="molecule type" value="Genomic_DNA"/>
</dbReference>
<dbReference type="KEGG" id="saes:HBH39_09460"/>
<keyword evidence="3" id="KW-1185">Reference proteome</keyword>